<reference evidence="1" key="1">
    <citation type="submission" date="2014-11" db="EMBL/GenBank/DDBJ databases">
        <authorList>
            <person name="Amaro Gonzalez C."/>
        </authorList>
    </citation>
    <scope>NUCLEOTIDE SEQUENCE</scope>
</reference>
<organism evidence="1">
    <name type="scientific">Anguilla anguilla</name>
    <name type="common">European freshwater eel</name>
    <name type="synonym">Muraena anguilla</name>
    <dbReference type="NCBI Taxonomy" id="7936"/>
    <lineage>
        <taxon>Eukaryota</taxon>
        <taxon>Metazoa</taxon>
        <taxon>Chordata</taxon>
        <taxon>Craniata</taxon>
        <taxon>Vertebrata</taxon>
        <taxon>Euteleostomi</taxon>
        <taxon>Actinopterygii</taxon>
        <taxon>Neopterygii</taxon>
        <taxon>Teleostei</taxon>
        <taxon>Anguilliformes</taxon>
        <taxon>Anguillidae</taxon>
        <taxon>Anguilla</taxon>
    </lineage>
</organism>
<name>A0A0E9Y0W1_ANGAN</name>
<accession>A0A0E9Y0W1</accession>
<dbReference type="AlphaFoldDB" id="A0A0E9Y0W1"/>
<evidence type="ECO:0000313" key="1">
    <source>
        <dbReference type="EMBL" id="JAI08302.1"/>
    </source>
</evidence>
<dbReference type="EMBL" id="GBXM01000276">
    <property type="protein sequence ID" value="JAI08302.1"/>
    <property type="molecule type" value="Transcribed_RNA"/>
</dbReference>
<proteinExistence type="predicted"/>
<sequence length="22" mass="2645">MYVCMYVYVETLVDMLLKESSQ</sequence>
<reference evidence="1" key="2">
    <citation type="journal article" date="2015" name="Fish Shellfish Immunol.">
        <title>Early steps in the European eel (Anguilla anguilla)-Vibrio vulnificus interaction in the gills: Role of the RtxA13 toxin.</title>
        <authorList>
            <person name="Callol A."/>
            <person name="Pajuelo D."/>
            <person name="Ebbesson L."/>
            <person name="Teles M."/>
            <person name="MacKenzie S."/>
            <person name="Amaro C."/>
        </authorList>
    </citation>
    <scope>NUCLEOTIDE SEQUENCE</scope>
</reference>
<protein>
    <submittedName>
        <fullName evidence="1">Uncharacterized protein</fullName>
    </submittedName>
</protein>